<dbReference type="AlphaFoldDB" id="A0A6C0BUA0"/>
<evidence type="ECO:0000313" key="1">
    <source>
        <dbReference type="EMBL" id="QHS94988.1"/>
    </source>
</evidence>
<dbReference type="SUPFAM" id="SSF55945">
    <property type="entry name" value="TATA-box binding protein-like"/>
    <property type="match status" value="1"/>
</dbReference>
<name>A0A6C0BUA0_9ZZZZ</name>
<proteinExistence type="predicted"/>
<dbReference type="EMBL" id="MN739236">
    <property type="protein sequence ID" value="QHS94988.1"/>
    <property type="molecule type" value="Genomic_DNA"/>
</dbReference>
<dbReference type="Gene3D" id="3.30.310.10">
    <property type="entry name" value="TATA-Binding Protein"/>
    <property type="match status" value="2"/>
</dbReference>
<reference evidence="1" key="1">
    <citation type="journal article" date="2020" name="Nature">
        <title>Giant virus diversity and host interactions through global metagenomics.</title>
        <authorList>
            <person name="Schulz F."/>
            <person name="Roux S."/>
            <person name="Paez-Espino D."/>
            <person name="Jungbluth S."/>
            <person name="Walsh D.A."/>
            <person name="Denef V.J."/>
            <person name="McMahon K.D."/>
            <person name="Konstantinidis K.T."/>
            <person name="Eloe-Fadrosh E.A."/>
            <person name="Kyrpides N.C."/>
            <person name="Woyke T."/>
        </authorList>
    </citation>
    <scope>NUCLEOTIDE SEQUENCE</scope>
    <source>
        <strain evidence="1">GVMAG-M-3300018428-16</strain>
    </source>
</reference>
<sequence length="343" mass="40481">MDLEDEWATFFENSDNINNIDENENENVEDTRDMEVPKSTDIYISTKTKICYLNQNIDLFDVFWKLELVQYYKNEEGIIKKQMKFNSLDKNTYENTLKYIEKEKANNYVEETLIQHVDTISGSKIKFKDIRKISIGISKKDILSYRSKPKSAFYNCFVILIRLNHNGEYKEIHIKIFNTGKVEIPGIQDESIFKRSLDYIRNIMSTFYPDISFIPNKIETVLINSNFSCGYLINREKLFIKLKNKYKINASYDPCSYPGIQCKYKVTHNEINYELSFMVFRTGSILIVGKCNEDVLYIVYEFLKKVLTDEYQEIKQYGANLPEKTKNKNKKVRKKKITVTSVI</sequence>
<dbReference type="InterPro" id="IPR012295">
    <property type="entry name" value="TBP_dom_sf"/>
</dbReference>
<protein>
    <recommendedName>
        <fullName evidence="2">TATA-box binding protein</fullName>
    </recommendedName>
</protein>
<evidence type="ECO:0008006" key="2">
    <source>
        <dbReference type="Google" id="ProtNLM"/>
    </source>
</evidence>
<accession>A0A6C0BUA0</accession>
<organism evidence="1">
    <name type="scientific">viral metagenome</name>
    <dbReference type="NCBI Taxonomy" id="1070528"/>
    <lineage>
        <taxon>unclassified sequences</taxon>
        <taxon>metagenomes</taxon>
        <taxon>organismal metagenomes</taxon>
    </lineage>
</organism>